<feature type="region of interest" description="Disordered" evidence="1">
    <location>
        <begin position="43"/>
        <end position="77"/>
    </location>
</feature>
<dbReference type="EMBL" id="BMAO01038152">
    <property type="protein sequence ID" value="GFR22936.1"/>
    <property type="molecule type" value="Genomic_DNA"/>
</dbReference>
<keyword evidence="3" id="KW-1185">Reference proteome</keyword>
<dbReference type="AlphaFoldDB" id="A0A8X6HFF6"/>
<reference evidence="2" key="1">
    <citation type="submission" date="2020-07" db="EMBL/GenBank/DDBJ databases">
        <title>Multicomponent nature underlies the extraordinary mechanical properties of spider dragline silk.</title>
        <authorList>
            <person name="Kono N."/>
            <person name="Nakamura H."/>
            <person name="Mori M."/>
            <person name="Yoshida Y."/>
            <person name="Ohtoshi R."/>
            <person name="Malay A.D."/>
            <person name="Moran D.A.P."/>
            <person name="Tomita M."/>
            <person name="Numata K."/>
            <person name="Arakawa K."/>
        </authorList>
    </citation>
    <scope>NUCLEOTIDE SEQUENCE</scope>
</reference>
<accession>A0A8X6HFF6</accession>
<sequence>MTRALTVASPVPARAAGRIFFDCPHCTSTSNYVDPNVCDSDTRGQTSSFRTPSLPIIIPRPLSGSHQESSRSSEDNVVSSQERYAILHELVNNRTHPGGYPSRIIQWWNRVHSSPSGLRVIDEGRPHTVPEASRTINRRNWRRQLDSDSSLELTSSDEEDYPVHPEERTSGGVLPVSRSLRVLLAGTREQTEMYKGEKKSELDFRQGQNNDPPNYLIYLFVERLVDSDNQL</sequence>
<feature type="compositionally biased region" description="Low complexity" evidence="1">
    <location>
        <begin position="52"/>
        <end position="67"/>
    </location>
</feature>
<comment type="caution">
    <text evidence="2">The sequence shown here is derived from an EMBL/GenBank/DDBJ whole genome shotgun (WGS) entry which is preliminary data.</text>
</comment>
<name>A0A8X6HFF6_TRICU</name>
<evidence type="ECO:0000313" key="2">
    <source>
        <dbReference type="EMBL" id="GFR22936.1"/>
    </source>
</evidence>
<gene>
    <name evidence="2" type="ORF">TNCT_482651</name>
</gene>
<evidence type="ECO:0000256" key="1">
    <source>
        <dbReference type="SAM" id="MobiDB-lite"/>
    </source>
</evidence>
<evidence type="ECO:0000313" key="3">
    <source>
        <dbReference type="Proteomes" id="UP000887116"/>
    </source>
</evidence>
<feature type="region of interest" description="Disordered" evidence="1">
    <location>
        <begin position="146"/>
        <end position="172"/>
    </location>
</feature>
<organism evidence="2 3">
    <name type="scientific">Trichonephila clavata</name>
    <name type="common">Joro spider</name>
    <name type="synonym">Nephila clavata</name>
    <dbReference type="NCBI Taxonomy" id="2740835"/>
    <lineage>
        <taxon>Eukaryota</taxon>
        <taxon>Metazoa</taxon>
        <taxon>Ecdysozoa</taxon>
        <taxon>Arthropoda</taxon>
        <taxon>Chelicerata</taxon>
        <taxon>Arachnida</taxon>
        <taxon>Araneae</taxon>
        <taxon>Araneomorphae</taxon>
        <taxon>Entelegynae</taxon>
        <taxon>Araneoidea</taxon>
        <taxon>Nephilidae</taxon>
        <taxon>Trichonephila</taxon>
    </lineage>
</organism>
<proteinExistence type="predicted"/>
<protein>
    <submittedName>
        <fullName evidence="2">Uncharacterized protein</fullName>
    </submittedName>
</protein>
<dbReference type="OrthoDB" id="10618572at2759"/>
<dbReference type="Proteomes" id="UP000887116">
    <property type="component" value="Unassembled WGS sequence"/>
</dbReference>